<feature type="domain" description="Putative restriction endonuclease" evidence="2">
    <location>
        <begin position="35"/>
        <end position="205"/>
    </location>
</feature>
<dbReference type="InterPro" id="IPR011335">
    <property type="entry name" value="Restrct_endonuc-II-like"/>
</dbReference>
<dbReference type="InterPro" id="IPR012296">
    <property type="entry name" value="Nuclease_put_TT1808"/>
</dbReference>
<name>A0A5B9VVQ8_9BACT</name>
<dbReference type="RefSeq" id="WP_148591609.1">
    <property type="nucleotide sequence ID" value="NZ_CP042997.1"/>
</dbReference>
<dbReference type="CDD" id="cd06260">
    <property type="entry name" value="DUF820-like"/>
    <property type="match status" value="1"/>
</dbReference>
<evidence type="ECO:0000313" key="4">
    <source>
        <dbReference type="Proteomes" id="UP000324233"/>
    </source>
</evidence>
<dbReference type="Gene3D" id="3.90.1570.10">
    <property type="entry name" value="tt1808, chain A"/>
    <property type="match status" value="1"/>
</dbReference>
<evidence type="ECO:0000256" key="1">
    <source>
        <dbReference type="SAM" id="MobiDB-lite"/>
    </source>
</evidence>
<dbReference type="PANTHER" id="PTHR35400">
    <property type="entry name" value="SLR1083 PROTEIN"/>
    <property type="match status" value="1"/>
</dbReference>
<dbReference type="AlphaFoldDB" id="A0A5B9VVQ8"/>
<organism evidence="3 4">
    <name type="scientific">Aquisphaera giovannonii</name>
    <dbReference type="NCBI Taxonomy" id="406548"/>
    <lineage>
        <taxon>Bacteria</taxon>
        <taxon>Pseudomonadati</taxon>
        <taxon>Planctomycetota</taxon>
        <taxon>Planctomycetia</taxon>
        <taxon>Isosphaerales</taxon>
        <taxon>Isosphaeraceae</taxon>
        <taxon>Aquisphaera</taxon>
    </lineage>
</organism>
<reference evidence="3 4" key="1">
    <citation type="submission" date="2019-08" db="EMBL/GenBank/DDBJ databases">
        <title>Deep-cultivation of Planctomycetes and their phenomic and genomic characterization uncovers novel biology.</title>
        <authorList>
            <person name="Wiegand S."/>
            <person name="Jogler M."/>
            <person name="Boedeker C."/>
            <person name="Pinto D."/>
            <person name="Vollmers J."/>
            <person name="Rivas-Marin E."/>
            <person name="Kohn T."/>
            <person name="Peeters S.H."/>
            <person name="Heuer A."/>
            <person name="Rast P."/>
            <person name="Oberbeckmann S."/>
            <person name="Bunk B."/>
            <person name="Jeske O."/>
            <person name="Meyerdierks A."/>
            <person name="Storesund J.E."/>
            <person name="Kallscheuer N."/>
            <person name="Luecker S."/>
            <person name="Lage O.M."/>
            <person name="Pohl T."/>
            <person name="Merkel B.J."/>
            <person name="Hornburger P."/>
            <person name="Mueller R.-W."/>
            <person name="Bruemmer F."/>
            <person name="Labrenz M."/>
            <person name="Spormann A.M."/>
            <person name="Op den Camp H."/>
            <person name="Overmann J."/>
            <person name="Amann R."/>
            <person name="Jetten M.S.M."/>
            <person name="Mascher T."/>
            <person name="Medema M.H."/>
            <person name="Devos D.P."/>
            <person name="Kaster A.-K."/>
            <person name="Ovreas L."/>
            <person name="Rohde M."/>
            <person name="Galperin M.Y."/>
            <person name="Jogler C."/>
        </authorList>
    </citation>
    <scope>NUCLEOTIDE SEQUENCE [LARGE SCALE GENOMIC DNA]</scope>
    <source>
        <strain evidence="3 4">OJF2</strain>
    </source>
</reference>
<feature type="region of interest" description="Disordered" evidence="1">
    <location>
        <begin position="1"/>
        <end position="29"/>
    </location>
</feature>
<dbReference type="InterPro" id="IPR008538">
    <property type="entry name" value="Uma2"/>
</dbReference>
<feature type="compositionally biased region" description="Polar residues" evidence="1">
    <location>
        <begin position="1"/>
        <end position="12"/>
    </location>
</feature>
<evidence type="ECO:0000259" key="2">
    <source>
        <dbReference type="Pfam" id="PF05685"/>
    </source>
</evidence>
<gene>
    <name evidence="3" type="ORF">OJF2_09040</name>
</gene>
<dbReference type="PANTHER" id="PTHR35400:SF3">
    <property type="entry name" value="SLL1072 PROTEIN"/>
    <property type="match status" value="1"/>
</dbReference>
<dbReference type="Proteomes" id="UP000324233">
    <property type="component" value="Chromosome"/>
</dbReference>
<dbReference type="OrthoDB" id="269716at2"/>
<dbReference type="EMBL" id="CP042997">
    <property type="protein sequence ID" value="QEH32433.1"/>
    <property type="molecule type" value="Genomic_DNA"/>
</dbReference>
<dbReference type="SUPFAM" id="SSF52980">
    <property type="entry name" value="Restriction endonuclease-like"/>
    <property type="match status" value="1"/>
</dbReference>
<protein>
    <recommendedName>
        <fullName evidence="2">Putative restriction endonuclease domain-containing protein</fullName>
    </recommendedName>
</protein>
<proteinExistence type="predicted"/>
<accession>A0A5B9VVQ8</accession>
<dbReference type="KEGG" id="agv:OJF2_09040"/>
<sequence>MASIIRPTSTFPASGPATDAEFIPPLENGDRLTREEFERRYDAMPDLKKAELIDGVVYMASPVRQSHHSHSHFRLISWLGIYELDTPGVEGGDNSSVRLDMGNEPQPDAFLYIKPEHGGHARIDRDGYLDGAPDLVAEVAASSASYDLDGKFHAYRRNGVREYIVWRVLDRQLDWFVLREDRFERMVQSPDGVIRSGAFPGLWLDPQALVAGDAARLRAVANAGLDSAEHAAFVAKLVEAQSRGDAAGEA</sequence>
<evidence type="ECO:0000313" key="3">
    <source>
        <dbReference type="EMBL" id="QEH32433.1"/>
    </source>
</evidence>
<dbReference type="Pfam" id="PF05685">
    <property type="entry name" value="Uma2"/>
    <property type="match status" value="1"/>
</dbReference>
<keyword evidence="4" id="KW-1185">Reference proteome</keyword>